<evidence type="ECO:0000313" key="3">
    <source>
        <dbReference type="Proteomes" id="UP001172102"/>
    </source>
</evidence>
<accession>A0AA40A2Z2</accession>
<dbReference type="AlphaFoldDB" id="A0AA40A2Z2"/>
<comment type="caution">
    <text evidence="2">The sequence shown here is derived from an EMBL/GenBank/DDBJ whole genome shotgun (WGS) entry which is preliminary data.</text>
</comment>
<feature type="region of interest" description="Disordered" evidence="1">
    <location>
        <begin position="1"/>
        <end position="22"/>
    </location>
</feature>
<proteinExistence type="predicted"/>
<keyword evidence="3" id="KW-1185">Reference proteome</keyword>
<dbReference type="EMBL" id="JAUKUA010000006">
    <property type="protein sequence ID" value="KAK0708317.1"/>
    <property type="molecule type" value="Genomic_DNA"/>
</dbReference>
<dbReference type="Proteomes" id="UP001172102">
    <property type="component" value="Unassembled WGS sequence"/>
</dbReference>
<evidence type="ECO:0000313" key="2">
    <source>
        <dbReference type="EMBL" id="KAK0708317.1"/>
    </source>
</evidence>
<name>A0AA40A2Z2_9PEZI</name>
<evidence type="ECO:0008006" key="4">
    <source>
        <dbReference type="Google" id="ProtNLM"/>
    </source>
</evidence>
<sequence length="410" mass="43777">MADLCGPSNGAKNLVSHAERDRSLHQDRLVDLNARAQGGPSFRSQPAFSNGSQDTFATFQNGAPAAYQLPPGPQIPMSIGASGIHLGGINGPALRSSGHGIASPPPSFGLQSPQVGPIAGPSGPVYSHAGAGQDWVSQFGGMQLQNNSRTTAMPAMAFNSRMNTNPSYLFNQPMIGYGPAAQSYGTPIDGMGAMGHHAQFSGATHSPVVHDIQSADIQSTMDTEAFNRAFGDYDEEGFQRELADWEEEEAQVDPINKELADAQDEWMTQHGPIQSSAPPTAQEMKAIDANLEVLAEDLESRRALGDPAVLPTKDPETEVNRRHREDENLARAALDILNSVSENQSQKFRNSSFLDLMRRIGNREVVVNGPNLVDASTGETVVSKEGPENDSGIDDDMANPQPAFTVTSST</sequence>
<evidence type="ECO:0000256" key="1">
    <source>
        <dbReference type="SAM" id="MobiDB-lite"/>
    </source>
</evidence>
<feature type="region of interest" description="Disordered" evidence="1">
    <location>
        <begin position="376"/>
        <end position="410"/>
    </location>
</feature>
<gene>
    <name evidence="2" type="ORF">B0H67DRAFT_556823</name>
</gene>
<protein>
    <recommendedName>
        <fullName evidence="4">Peroxin 20</fullName>
    </recommendedName>
</protein>
<dbReference type="Gene3D" id="6.10.280.230">
    <property type="match status" value="1"/>
</dbReference>
<organism evidence="2 3">
    <name type="scientific">Lasiosphaeris hirsuta</name>
    <dbReference type="NCBI Taxonomy" id="260670"/>
    <lineage>
        <taxon>Eukaryota</taxon>
        <taxon>Fungi</taxon>
        <taxon>Dikarya</taxon>
        <taxon>Ascomycota</taxon>
        <taxon>Pezizomycotina</taxon>
        <taxon>Sordariomycetes</taxon>
        <taxon>Sordariomycetidae</taxon>
        <taxon>Sordariales</taxon>
        <taxon>Lasiosphaeriaceae</taxon>
        <taxon>Lasiosphaeris</taxon>
    </lineage>
</organism>
<reference evidence="2" key="1">
    <citation type="submission" date="2023-06" db="EMBL/GenBank/DDBJ databases">
        <title>Genome-scale phylogeny and comparative genomics of the fungal order Sordariales.</title>
        <authorList>
            <consortium name="Lawrence Berkeley National Laboratory"/>
            <person name="Hensen N."/>
            <person name="Bonometti L."/>
            <person name="Westerberg I."/>
            <person name="Brannstrom I.O."/>
            <person name="Guillou S."/>
            <person name="Cros-Aarteil S."/>
            <person name="Calhoun S."/>
            <person name="Haridas S."/>
            <person name="Kuo A."/>
            <person name="Mondo S."/>
            <person name="Pangilinan J."/>
            <person name="Riley R."/>
            <person name="Labutti K."/>
            <person name="Andreopoulos B."/>
            <person name="Lipzen A."/>
            <person name="Chen C."/>
            <person name="Yanf M."/>
            <person name="Daum C."/>
            <person name="Ng V."/>
            <person name="Clum A."/>
            <person name="Steindorff A."/>
            <person name="Ohm R."/>
            <person name="Martin F."/>
            <person name="Silar P."/>
            <person name="Natvig D."/>
            <person name="Lalanne C."/>
            <person name="Gautier V."/>
            <person name="Ament-Velasquez S.L."/>
            <person name="Kruys A."/>
            <person name="Hutchinson M.I."/>
            <person name="Powell A.J."/>
            <person name="Barry K."/>
            <person name="Miller A.N."/>
            <person name="Grigoriev I.V."/>
            <person name="Debuchy R."/>
            <person name="Gladieux P."/>
            <person name="Thoren M.H."/>
            <person name="Johannesson H."/>
        </authorList>
    </citation>
    <scope>NUCLEOTIDE SEQUENCE</scope>
    <source>
        <strain evidence="2">SMH4607-1</strain>
    </source>
</reference>